<dbReference type="InterPro" id="IPR049126">
    <property type="entry name" value="FAN1-like_TPR"/>
</dbReference>
<dbReference type="PANTHER" id="PTHR15749">
    <property type="entry name" value="FANCONI-ASSOCIATED NUCLEASE 1"/>
    <property type="match status" value="1"/>
</dbReference>
<evidence type="ECO:0000256" key="1">
    <source>
        <dbReference type="ARBA" id="ARBA00022722"/>
    </source>
</evidence>
<dbReference type="GO" id="GO:0005634">
    <property type="term" value="C:nucleus"/>
    <property type="evidence" value="ECO:0007669"/>
    <property type="project" value="UniProtKB-SubCell"/>
</dbReference>
<keyword evidence="5" id="KW-0464">Manganese</keyword>
<comment type="function">
    <text evidence="5">Nuclease required for the repair of DNA interstrand cross-links (ICL). Acts as a 5'-3' exonuclease that anchors at a cut end of DNA and cleaves DNA successively at every third nucleotide, allowing to excise an ICL from one strand through flanking incisions.</text>
</comment>
<feature type="compositionally biased region" description="Basic and acidic residues" evidence="6">
    <location>
        <begin position="41"/>
        <end position="52"/>
    </location>
</feature>
<evidence type="ECO:0000256" key="4">
    <source>
        <dbReference type="ARBA" id="ARBA00022842"/>
    </source>
</evidence>
<dbReference type="InterPro" id="IPR014883">
    <property type="entry name" value="VRR_NUC"/>
</dbReference>
<dbReference type="SMART" id="SM00990">
    <property type="entry name" value="VRR_NUC"/>
    <property type="match status" value="1"/>
</dbReference>
<dbReference type="CDD" id="cd22326">
    <property type="entry name" value="FAN1-like"/>
    <property type="match status" value="1"/>
</dbReference>
<dbReference type="GO" id="GO:0017108">
    <property type="term" value="F:5'-flap endonuclease activity"/>
    <property type="evidence" value="ECO:0007669"/>
    <property type="project" value="TreeGrafter"/>
</dbReference>
<dbReference type="InterPro" id="IPR049125">
    <property type="entry name" value="FAN1-like_WH"/>
</dbReference>
<reference evidence="8 9" key="1">
    <citation type="journal article" date="2021" name="Elife">
        <title>Chloroplast acquisition without the gene transfer in kleptoplastic sea slugs, Plakobranchus ocellatus.</title>
        <authorList>
            <person name="Maeda T."/>
            <person name="Takahashi S."/>
            <person name="Yoshida T."/>
            <person name="Shimamura S."/>
            <person name="Takaki Y."/>
            <person name="Nagai Y."/>
            <person name="Toyoda A."/>
            <person name="Suzuki Y."/>
            <person name="Arimoto A."/>
            <person name="Ishii H."/>
            <person name="Satoh N."/>
            <person name="Nishiyama T."/>
            <person name="Hasebe M."/>
            <person name="Maruyama T."/>
            <person name="Minagawa J."/>
            <person name="Obokata J."/>
            <person name="Shigenobu S."/>
        </authorList>
    </citation>
    <scope>NUCLEOTIDE SEQUENCE [LARGE SCALE GENOMIC DNA]</scope>
</reference>
<comment type="subcellular location">
    <subcellularLocation>
        <location evidence="5">Nucleus</location>
    </subcellularLocation>
</comment>
<dbReference type="Pfam" id="PF08774">
    <property type="entry name" value="VRR_NUC"/>
    <property type="match status" value="1"/>
</dbReference>
<keyword evidence="1 5" id="KW-0540">Nuclease</keyword>
<dbReference type="GO" id="GO:0004528">
    <property type="term" value="F:phosphodiesterase I activity"/>
    <property type="evidence" value="ECO:0007669"/>
    <property type="project" value="UniProtKB-EC"/>
</dbReference>
<dbReference type="Proteomes" id="UP000762676">
    <property type="component" value="Unassembled WGS sequence"/>
</dbReference>
<feature type="compositionally biased region" description="Polar residues" evidence="6">
    <location>
        <begin position="25"/>
        <end position="40"/>
    </location>
</feature>
<dbReference type="EMBL" id="BMAT01002739">
    <property type="protein sequence ID" value="GFS12920.1"/>
    <property type="molecule type" value="Genomic_DNA"/>
</dbReference>
<dbReference type="InterPro" id="IPR049132">
    <property type="entry name" value="FAN1-like_euk"/>
</dbReference>
<dbReference type="GO" id="GO:0036297">
    <property type="term" value="P:interstrand cross-link repair"/>
    <property type="evidence" value="ECO:0007669"/>
    <property type="project" value="InterPro"/>
</dbReference>
<keyword evidence="4 5" id="KW-0460">Magnesium</keyword>
<dbReference type="PANTHER" id="PTHR15749:SF4">
    <property type="entry name" value="FANCONI-ASSOCIATED NUCLEASE 1"/>
    <property type="match status" value="1"/>
</dbReference>
<keyword evidence="9" id="KW-1185">Reference proteome</keyword>
<dbReference type="InterPro" id="IPR033315">
    <property type="entry name" value="Fan1-like"/>
</dbReference>
<feature type="compositionally biased region" description="Polar residues" evidence="6">
    <location>
        <begin position="224"/>
        <end position="245"/>
    </location>
</feature>
<dbReference type="Pfam" id="PF21170">
    <property type="entry name" value="FAN1_TPR"/>
    <property type="match status" value="1"/>
</dbReference>
<evidence type="ECO:0000256" key="5">
    <source>
        <dbReference type="RuleBase" id="RU365033"/>
    </source>
</evidence>
<dbReference type="GO" id="GO:0008409">
    <property type="term" value="F:5'-3' exonuclease activity"/>
    <property type="evidence" value="ECO:0007669"/>
    <property type="project" value="TreeGrafter"/>
</dbReference>
<feature type="compositionally biased region" description="Basic residues" evidence="6">
    <location>
        <begin position="1"/>
        <end position="13"/>
    </location>
</feature>
<protein>
    <recommendedName>
        <fullName evidence="5">Fanconi-associated nuclease</fullName>
        <ecNumber evidence="5">3.1.4.1</ecNumber>
    </recommendedName>
</protein>
<feature type="region of interest" description="Disordered" evidence="6">
    <location>
        <begin position="168"/>
        <end position="265"/>
    </location>
</feature>
<feature type="compositionally biased region" description="Acidic residues" evidence="6">
    <location>
        <begin position="57"/>
        <end position="68"/>
    </location>
</feature>
<dbReference type="GO" id="GO:0046872">
    <property type="term" value="F:metal ion binding"/>
    <property type="evidence" value="ECO:0007669"/>
    <property type="project" value="UniProtKB-KW"/>
</dbReference>
<evidence type="ECO:0000256" key="6">
    <source>
        <dbReference type="SAM" id="MobiDB-lite"/>
    </source>
</evidence>
<accession>A0AAV4ITE0</accession>
<sequence>MKKATKSKQKSSKNFKETEPHSHGKIQTISSMFQRASTRLNSDRSDIREKQKSSSQTEEDDDIVIVEVEETHSSYFNVKEPSGSSSGHTSTQSPLKRLGVSNDFKPKKRSKLSLSRGESVSKQDNQYAADNTIIVKEEIKSTACLEKEASDLLSHVGSKETSPVLVKQHKEHNRRGGLGGNESFPNPKNEDDMFKMHHLDDHKNSEKGTNRSNDKKDVDADLSGTGTPNTAEMIDQNTNKNSSSNAKDEIVNNNEIEGSGNEEKQEFTEPYYFNNFETVLTTVLQDESNVHLFNDEDRSIIGKYHSLSDSAKKIYIRLFSRRLQWIPLTKMNYPEISKDLKPYLDELVDNLFAYNENNLSDLQTVLEALSAPDVKTLAKVYHVSSNITQKGQQVMELVKQTQRTNISHMFGSSGGGGGLAHSMMIRAKKFLSGVYKLSELPRALFVRVMMLFSVVNTSLDEDSGSGGQGQLFHMLMVNMGKIVYPEFQIVKTHSIFGCRADVLRFSEALQLESDFLHATEKGKWDEAYDVFLAVQEKQKALEADQEIVSWNKNLPDYLRAFTATSVVYRLLSQSIEVLQRRKDFTGAVDLLKLLLGQQNYCCTHRGYWWERLALNLDAHLKKPDQSLEAAMSGLADPRVRVGHRLALYLRGKGICERPRLKLSHRLKECQHPHVKDLPKVYLEGRVLHSTTGAGPRFLTQASYRGGEDGEGAGDLAVCGVEEFVLDHYRTNGFPSGIHAEGSVVSSLFALFCWDILFLPKPDAFHSPYQAMPLDLYTDEFYDRRKAEIDERMENLSNKSVEELQAIAEETWITHEGVACTGMGWERMRSTDCVKELVACMGPLVLTGILTRYAHSPRHTRSGFPDLTLWNPVTGAFKICEVKGPGDRLSNKQILWLDYLLAVAAKRLMPSS</sequence>
<keyword evidence="5" id="KW-0227">DNA damage</keyword>
<evidence type="ECO:0000256" key="3">
    <source>
        <dbReference type="ARBA" id="ARBA00022801"/>
    </source>
</evidence>
<keyword evidence="5" id="KW-0539">Nucleus</keyword>
<feature type="domain" description="VRR-NUC" evidence="7">
    <location>
        <begin position="798"/>
        <end position="908"/>
    </location>
</feature>
<dbReference type="GO" id="GO:0070336">
    <property type="term" value="F:flap-structured DNA binding"/>
    <property type="evidence" value="ECO:0007669"/>
    <property type="project" value="TreeGrafter"/>
</dbReference>
<keyword evidence="2 5" id="KW-0479">Metal-binding</keyword>
<evidence type="ECO:0000313" key="9">
    <source>
        <dbReference type="Proteomes" id="UP000762676"/>
    </source>
</evidence>
<organism evidence="8 9">
    <name type="scientific">Elysia marginata</name>
    <dbReference type="NCBI Taxonomy" id="1093978"/>
    <lineage>
        <taxon>Eukaryota</taxon>
        <taxon>Metazoa</taxon>
        <taxon>Spiralia</taxon>
        <taxon>Lophotrochozoa</taxon>
        <taxon>Mollusca</taxon>
        <taxon>Gastropoda</taxon>
        <taxon>Heterobranchia</taxon>
        <taxon>Euthyneura</taxon>
        <taxon>Panpulmonata</taxon>
        <taxon>Sacoglossa</taxon>
        <taxon>Placobranchoidea</taxon>
        <taxon>Plakobranchidae</taxon>
        <taxon>Elysia</taxon>
    </lineage>
</organism>
<dbReference type="Pfam" id="PF21315">
    <property type="entry name" value="FAN1_HTH"/>
    <property type="match status" value="1"/>
</dbReference>
<dbReference type="AlphaFoldDB" id="A0AAV4ITE0"/>
<feature type="compositionally biased region" description="Low complexity" evidence="6">
    <location>
        <begin position="82"/>
        <end position="93"/>
    </location>
</feature>
<evidence type="ECO:0000256" key="2">
    <source>
        <dbReference type="ARBA" id="ARBA00022723"/>
    </source>
</evidence>
<proteinExistence type="inferred from homology"/>
<comment type="caution">
    <text evidence="8">The sequence shown here is derived from an EMBL/GenBank/DDBJ whole genome shotgun (WGS) entry which is preliminary data.</text>
</comment>
<feature type="region of interest" description="Disordered" evidence="6">
    <location>
        <begin position="1"/>
        <end position="123"/>
    </location>
</feature>
<dbReference type="EC" id="3.1.4.1" evidence="5"/>
<name>A0AAV4ITE0_9GAST</name>
<keyword evidence="5" id="KW-0234">DNA repair</keyword>
<gene>
    <name evidence="8" type="ORF">ElyMa_001384500</name>
</gene>
<comment type="catalytic activity">
    <reaction evidence="5">
        <text>Hydrolytically removes 5'-nucleotides successively from the 3'-hydroxy termini of 3'-hydroxy-terminated oligonucleotides.</text>
        <dbReference type="EC" id="3.1.4.1"/>
    </reaction>
</comment>
<comment type="similarity">
    <text evidence="5">Belongs to the FAN1 family.</text>
</comment>
<keyword evidence="3 5" id="KW-0378">Hydrolase</keyword>
<feature type="compositionally biased region" description="Basic and acidic residues" evidence="6">
    <location>
        <begin position="188"/>
        <end position="219"/>
    </location>
</feature>
<evidence type="ECO:0000259" key="7">
    <source>
        <dbReference type="SMART" id="SM00990"/>
    </source>
</evidence>
<comment type="cofactor">
    <cofactor evidence="5">
        <name>Mg(2+)</name>
        <dbReference type="ChEBI" id="CHEBI:18420"/>
    </cofactor>
    <cofactor evidence="5">
        <name>Mn(2+)</name>
        <dbReference type="ChEBI" id="CHEBI:29035"/>
    </cofactor>
</comment>
<evidence type="ECO:0000313" key="8">
    <source>
        <dbReference type="EMBL" id="GFS12920.1"/>
    </source>
</evidence>